<dbReference type="PROSITE" id="PS51257">
    <property type="entry name" value="PROKAR_LIPOPROTEIN"/>
    <property type="match status" value="1"/>
</dbReference>
<dbReference type="Proteomes" id="UP000292957">
    <property type="component" value="Unassembled WGS sequence"/>
</dbReference>
<dbReference type="EMBL" id="ML143389">
    <property type="protein sequence ID" value="TBU34333.1"/>
    <property type="molecule type" value="Genomic_DNA"/>
</dbReference>
<sequence length="297" mass="31668">MRLLTLLLLAVPATVSACEGDCIVGTTNAWLSNYTAPIQTAMESIATQISRLIPSHPSIDTTFSYLNPIITAYHDQSYQNMENGIFPSYFHGKCLDKNGNEPAGCPNPDCPVVCGTPGSMVHFFPKLRYIAFNQTLHLLETLSSPGSPSYDRMEELVLDASQRPPDERRRRGFSRVFSRSVTDGINVMQNNKNGAGSLVPGLGLVSGSGSGLGSGPGSLDLISGVEELAAASSSSSNMLAPALPKRAQDIKAGLKTIMAQIPALMEEACGGTGDGEKNGLPHCSWEVAMKEYILTFP</sequence>
<feature type="signal peptide" evidence="1">
    <location>
        <begin position="1"/>
        <end position="17"/>
    </location>
</feature>
<evidence type="ECO:0000256" key="1">
    <source>
        <dbReference type="SAM" id="SignalP"/>
    </source>
</evidence>
<evidence type="ECO:0000313" key="2">
    <source>
        <dbReference type="EMBL" id="TBU34333.1"/>
    </source>
</evidence>
<dbReference type="OMA" id="YIAFNQT"/>
<dbReference type="AlphaFoldDB" id="A0A4V2K1W5"/>
<accession>A0A4V2K1W5</accession>
<keyword evidence="1" id="KW-0732">Signal</keyword>
<feature type="chain" id="PRO_5020190901" evidence="1">
    <location>
        <begin position="18"/>
        <end position="297"/>
    </location>
</feature>
<organism evidence="2">
    <name type="scientific">Dichomitus squalens</name>
    <dbReference type="NCBI Taxonomy" id="114155"/>
    <lineage>
        <taxon>Eukaryota</taxon>
        <taxon>Fungi</taxon>
        <taxon>Dikarya</taxon>
        <taxon>Basidiomycota</taxon>
        <taxon>Agaricomycotina</taxon>
        <taxon>Agaricomycetes</taxon>
        <taxon>Polyporales</taxon>
        <taxon>Polyporaceae</taxon>
        <taxon>Dichomitus</taxon>
    </lineage>
</organism>
<name>A0A4V2K1W5_9APHY</name>
<dbReference type="OrthoDB" id="3255642at2759"/>
<reference evidence="2" key="1">
    <citation type="submission" date="2019-01" db="EMBL/GenBank/DDBJ databases">
        <title>Draft genome sequences of three monokaryotic isolates of the white-rot basidiomycete fungus Dichomitus squalens.</title>
        <authorList>
            <consortium name="DOE Joint Genome Institute"/>
            <person name="Lopez S.C."/>
            <person name="Andreopoulos B."/>
            <person name="Pangilinan J."/>
            <person name="Lipzen A."/>
            <person name="Riley R."/>
            <person name="Ahrendt S."/>
            <person name="Ng V."/>
            <person name="Barry K."/>
            <person name="Daum C."/>
            <person name="Grigoriev I.V."/>
            <person name="Hilden K.S."/>
            <person name="Makela M.R."/>
            <person name="de Vries R.P."/>
        </authorList>
    </citation>
    <scope>NUCLEOTIDE SEQUENCE [LARGE SCALE GENOMIC DNA]</scope>
    <source>
        <strain evidence="2">OM18370.1</strain>
    </source>
</reference>
<gene>
    <name evidence="2" type="ORF">BD311DRAFT_683712</name>
</gene>
<proteinExistence type="predicted"/>
<protein>
    <submittedName>
        <fullName evidence="2">Uncharacterized protein</fullName>
    </submittedName>
</protein>